<accession>A0AAD6YS05</accession>
<dbReference type="Proteomes" id="UP001219525">
    <property type="component" value="Unassembled WGS sequence"/>
</dbReference>
<sequence length="364" mass="40052">MGGSEVLSESEIYCNQLLRRKRGFPLYVPGPQRNLPPEYQRCGVAIGDVGRVTPDGIFDFFFNIYLPANHPINANGVPDDFCPLPHYASKNVAQCSHNVFRDSPGREFRFRCTGTTGAVLALPRGARVEKLENLEALRRYAAENAHSWYRYVNGPDRGRGLENGTLCLVTGCEKAPSWGIASFQHGLPHVQEGFQLCFGPTAGADSGYKYRWRGGTPARHKHADPHLTEGAPLNQTTFIHAFTISLGEGPWARIFGDVRIHQLVQYPGHSTKPGSGFVPYRSQGSWSLSFFGGGGAAAGGWKYANRDSDHENVSMSEAAPTSKPSRIIHASVVITHDDDWRDLLNEDGTQITARDASDLLQRIS</sequence>
<organism evidence="1 2">
    <name type="scientific">Mycena pura</name>
    <dbReference type="NCBI Taxonomy" id="153505"/>
    <lineage>
        <taxon>Eukaryota</taxon>
        <taxon>Fungi</taxon>
        <taxon>Dikarya</taxon>
        <taxon>Basidiomycota</taxon>
        <taxon>Agaricomycotina</taxon>
        <taxon>Agaricomycetes</taxon>
        <taxon>Agaricomycetidae</taxon>
        <taxon>Agaricales</taxon>
        <taxon>Marasmiineae</taxon>
        <taxon>Mycenaceae</taxon>
        <taxon>Mycena</taxon>
    </lineage>
</organism>
<evidence type="ECO:0000313" key="1">
    <source>
        <dbReference type="EMBL" id="KAJ7227442.1"/>
    </source>
</evidence>
<comment type="caution">
    <text evidence="1">The sequence shown here is derived from an EMBL/GenBank/DDBJ whole genome shotgun (WGS) entry which is preliminary data.</text>
</comment>
<keyword evidence="2" id="KW-1185">Reference proteome</keyword>
<evidence type="ECO:0000313" key="2">
    <source>
        <dbReference type="Proteomes" id="UP001219525"/>
    </source>
</evidence>
<protein>
    <submittedName>
        <fullName evidence="1">Uncharacterized protein</fullName>
    </submittedName>
</protein>
<dbReference type="AlphaFoldDB" id="A0AAD6YS05"/>
<feature type="non-terminal residue" evidence="1">
    <location>
        <position position="364"/>
    </location>
</feature>
<dbReference type="EMBL" id="JARJCW010000003">
    <property type="protein sequence ID" value="KAJ7227442.1"/>
    <property type="molecule type" value="Genomic_DNA"/>
</dbReference>
<name>A0AAD6YS05_9AGAR</name>
<reference evidence="1" key="1">
    <citation type="submission" date="2023-03" db="EMBL/GenBank/DDBJ databases">
        <title>Massive genome expansion in bonnet fungi (Mycena s.s.) driven by repeated elements and novel gene families across ecological guilds.</title>
        <authorList>
            <consortium name="Lawrence Berkeley National Laboratory"/>
            <person name="Harder C.B."/>
            <person name="Miyauchi S."/>
            <person name="Viragh M."/>
            <person name="Kuo A."/>
            <person name="Thoen E."/>
            <person name="Andreopoulos B."/>
            <person name="Lu D."/>
            <person name="Skrede I."/>
            <person name="Drula E."/>
            <person name="Henrissat B."/>
            <person name="Morin E."/>
            <person name="Kohler A."/>
            <person name="Barry K."/>
            <person name="LaButti K."/>
            <person name="Morin E."/>
            <person name="Salamov A."/>
            <person name="Lipzen A."/>
            <person name="Mereny Z."/>
            <person name="Hegedus B."/>
            <person name="Baldrian P."/>
            <person name="Stursova M."/>
            <person name="Weitz H."/>
            <person name="Taylor A."/>
            <person name="Grigoriev I.V."/>
            <person name="Nagy L.G."/>
            <person name="Martin F."/>
            <person name="Kauserud H."/>
        </authorList>
    </citation>
    <scope>NUCLEOTIDE SEQUENCE</scope>
    <source>
        <strain evidence="1">9144</strain>
    </source>
</reference>
<proteinExistence type="predicted"/>
<gene>
    <name evidence="1" type="ORF">GGX14DRAFT_511122</name>
</gene>